<sequence length="58" mass="6186">MEISDRFGKVKIINIAAMGTSIFSILGAFAFNLPSLIFFRAMNGAFGAGIFPVTMALV</sequence>
<dbReference type="PROSITE" id="PS50850">
    <property type="entry name" value="MFS"/>
    <property type="match status" value="1"/>
</dbReference>
<evidence type="ECO:0000256" key="1">
    <source>
        <dbReference type="ARBA" id="ARBA00004651"/>
    </source>
</evidence>
<accession>A0ABU4GRF3</accession>
<keyword evidence="3 6" id="KW-0812">Transmembrane</keyword>
<evidence type="ECO:0000313" key="9">
    <source>
        <dbReference type="Proteomes" id="UP001276854"/>
    </source>
</evidence>
<comment type="subcellular location">
    <subcellularLocation>
        <location evidence="1">Cell membrane</location>
        <topology evidence="1">Multi-pass membrane protein</topology>
    </subcellularLocation>
</comment>
<dbReference type="InterPro" id="IPR011701">
    <property type="entry name" value="MFS"/>
</dbReference>
<evidence type="ECO:0000313" key="8">
    <source>
        <dbReference type="EMBL" id="MDW2800191.1"/>
    </source>
</evidence>
<evidence type="ECO:0000259" key="7">
    <source>
        <dbReference type="PROSITE" id="PS50850"/>
    </source>
</evidence>
<evidence type="ECO:0000256" key="3">
    <source>
        <dbReference type="ARBA" id="ARBA00022692"/>
    </source>
</evidence>
<gene>
    <name evidence="8" type="ORF">RZO55_21705</name>
</gene>
<evidence type="ECO:0000256" key="5">
    <source>
        <dbReference type="ARBA" id="ARBA00023136"/>
    </source>
</evidence>
<reference evidence="8 9" key="1">
    <citation type="submission" date="2023-10" db="EMBL/GenBank/DDBJ databases">
        <title>A novel Glycoside Hydrolase 43-Like Enzyme from Clostrdium boliviensis is an Endo-xylanase, and a Candidate for Xylooligosaccharides Production from Different Xylan Substrates.</title>
        <authorList>
            <person name="Alvarez M.T."/>
            <person name="Rocabado-Villegas L.R."/>
            <person name="Salas-Veizaga D.M."/>
            <person name="Linares-Pasten J.A."/>
            <person name="Gudmundsdottir E.E."/>
            <person name="Hreggvidsson G.O."/>
            <person name="Adlercreutz P."/>
            <person name="Nordberg Karlsson E."/>
        </authorList>
    </citation>
    <scope>NUCLEOTIDE SEQUENCE [LARGE SCALE GENOMIC DNA]</scope>
    <source>
        <strain evidence="8 9">E-1</strain>
    </source>
</reference>
<keyword evidence="4 6" id="KW-1133">Transmembrane helix</keyword>
<dbReference type="InterPro" id="IPR036259">
    <property type="entry name" value="MFS_trans_sf"/>
</dbReference>
<dbReference type="Proteomes" id="UP001276854">
    <property type="component" value="Unassembled WGS sequence"/>
</dbReference>
<proteinExistence type="predicted"/>
<feature type="domain" description="Major facilitator superfamily (MFS) profile" evidence="7">
    <location>
        <begin position="1"/>
        <end position="58"/>
    </location>
</feature>
<dbReference type="Gene3D" id="1.20.1720.10">
    <property type="entry name" value="Multidrug resistance protein D"/>
    <property type="match status" value="1"/>
</dbReference>
<evidence type="ECO:0000256" key="2">
    <source>
        <dbReference type="ARBA" id="ARBA00022448"/>
    </source>
</evidence>
<keyword evidence="5 6" id="KW-0472">Membrane</keyword>
<dbReference type="SUPFAM" id="SSF103473">
    <property type="entry name" value="MFS general substrate transporter"/>
    <property type="match status" value="1"/>
</dbReference>
<feature type="transmembrane region" description="Helical" evidence="6">
    <location>
        <begin position="12"/>
        <end position="31"/>
    </location>
</feature>
<evidence type="ECO:0000256" key="4">
    <source>
        <dbReference type="ARBA" id="ARBA00022989"/>
    </source>
</evidence>
<dbReference type="EMBL" id="JAWONS010000309">
    <property type="protein sequence ID" value="MDW2800191.1"/>
    <property type="molecule type" value="Genomic_DNA"/>
</dbReference>
<dbReference type="Pfam" id="PF07690">
    <property type="entry name" value="MFS_1"/>
    <property type="match status" value="1"/>
</dbReference>
<protein>
    <recommendedName>
        <fullName evidence="7">Major facilitator superfamily (MFS) profile domain-containing protein</fullName>
    </recommendedName>
</protein>
<dbReference type="RefSeq" id="WP_318066377.1">
    <property type="nucleotide sequence ID" value="NZ_JAWONS010000309.1"/>
</dbReference>
<comment type="caution">
    <text evidence="8">The sequence shown here is derived from an EMBL/GenBank/DDBJ whole genome shotgun (WGS) entry which is preliminary data.</text>
</comment>
<feature type="transmembrane region" description="Helical" evidence="6">
    <location>
        <begin position="37"/>
        <end position="57"/>
    </location>
</feature>
<keyword evidence="2" id="KW-0813">Transport</keyword>
<name>A0ABU4GRF3_9CLOT</name>
<evidence type="ECO:0000256" key="6">
    <source>
        <dbReference type="SAM" id="Phobius"/>
    </source>
</evidence>
<keyword evidence="9" id="KW-1185">Reference proteome</keyword>
<organism evidence="8 9">
    <name type="scientific">Clostridium boliviensis</name>
    <dbReference type="NCBI Taxonomy" id="318465"/>
    <lineage>
        <taxon>Bacteria</taxon>
        <taxon>Bacillati</taxon>
        <taxon>Bacillota</taxon>
        <taxon>Clostridia</taxon>
        <taxon>Eubacteriales</taxon>
        <taxon>Clostridiaceae</taxon>
        <taxon>Clostridium</taxon>
    </lineage>
</organism>
<dbReference type="InterPro" id="IPR020846">
    <property type="entry name" value="MFS_dom"/>
</dbReference>